<protein>
    <submittedName>
        <fullName evidence="2">Membrane protein</fullName>
    </submittedName>
</protein>
<feature type="transmembrane region" description="Helical" evidence="1">
    <location>
        <begin position="187"/>
        <end position="206"/>
    </location>
</feature>
<feature type="transmembrane region" description="Helical" evidence="1">
    <location>
        <begin position="303"/>
        <end position="321"/>
    </location>
</feature>
<proteinExistence type="predicted"/>
<dbReference type="Proteomes" id="UP000029723">
    <property type="component" value="Unassembled WGS sequence"/>
</dbReference>
<comment type="caution">
    <text evidence="2">The sequence shown here is derived from an EMBL/GenBank/DDBJ whole genome shotgun (WGS) entry which is preliminary data.</text>
</comment>
<dbReference type="OrthoDB" id="1014144at2"/>
<evidence type="ECO:0000313" key="3">
    <source>
        <dbReference type="Proteomes" id="UP000029723"/>
    </source>
</evidence>
<accession>A0A098YSB9</accession>
<keyword evidence="1" id="KW-1133">Transmembrane helix</keyword>
<evidence type="ECO:0000256" key="1">
    <source>
        <dbReference type="SAM" id="Phobius"/>
    </source>
</evidence>
<feature type="transmembrane region" description="Helical" evidence="1">
    <location>
        <begin position="136"/>
        <end position="167"/>
    </location>
</feature>
<feature type="transmembrane region" description="Helical" evidence="1">
    <location>
        <begin position="474"/>
        <end position="493"/>
    </location>
</feature>
<dbReference type="Pfam" id="PF18940">
    <property type="entry name" value="DUF5687"/>
    <property type="match status" value="1"/>
</dbReference>
<feature type="transmembrane region" description="Helical" evidence="1">
    <location>
        <begin position="333"/>
        <end position="354"/>
    </location>
</feature>
<organism evidence="2 3">
    <name type="scientific">Hoylesella timonensis S9-PR14</name>
    <dbReference type="NCBI Taxonomy" id="1401062"/>
    <lineage>
        <taxon>Bacteria</taxon>
        <taxon>Pseudomonadati</taxon>
        <taxon>Bacteroidota</taxon>
        <taxon>Bacteroidia</taxon>
        <taxon>Bacteroidales</taxon>
        <taxon>Prevotellaceae</taxon>
        <taxon>Hoylesella</taxon>
    </lineage>
</organism>
<keyword evidence="1" id="KW-0812">Transmembrane</keyword>
<dbReference type="InterPro" id="IPR043742">
    <property type="entry name" value="DUF5687"/>
</dbReference>
<feature type="transmembrane region" description="Helical" evidence="1">
    <location>
        <begin position="400"/>
        <end position="424"/>
    </location>
</feature>
<feature type="transmembrane region" description="Helical" evidence="1">
    <location>
        <begin position="232"/>
        <end position="251"/>
    </location>
</feature>
<feature type="transmembrane region" description="Helical" evidence="1">
    <location>
        <begin position="75"/>
        <end position="98"/>
    </location>
</feature>
<keyword evidence="1" id="KW-0472">Membrane</keyword>
<reference evidence="2 3" key="1">
    <citation type="submission" date="2014-07" db="EMBL/GenBank/DDBJ databases">
        <authorList>
            <person name="McCorrison J."/>
            <person name="Sanka R."/>
            <person name="Torralba M."/>
            <person name="Gillis M."/>
            <person name="Haft D.H."/>
            <person name="Methe B."/>
            <person name="Sutton G."/>
            <person name="Nelson K.E."/>
        </authorList>
    </citation>
    <scope>NUCLEOTIDE SEQUENCE [LARGE SCALE GENOMIC DNA]</scope>
    <source>
        <strain evidence="2 3">S9-PR14</strain>
    </source>
</reference>
<feature type="transmembrane region" description="Helical" evidence="1">
    <location>
        <begin position="45"/>
        <end position="69"/>
    </location>
</feature>
<evidence type="ECO:0000313" key="2">
    <source>
        <dbReference type="EMBL" id="KGI22162.1"/>
    </source>
</evidence>
<sequence>MNRTKLCLSATDFQKRIALFKMMWRHRKLAEKRSLSFQQNKIAQIVMWVGIVFGLIYMAFLAILFSLLVQGSTSMTSLEFICSIIPFILAADFMFSLTTQEAPAQLVKPYILLPISKYTCIDNFIGMSFFKASNFIWYAFIIPYLLMSVLFSFGILISLEVLIFYTLLIYLNRQVYDITRILTTDSVFWWLLPIGIFAILASPWYIGENAGIENLLSVYATIGTLIEANNPLPYLASIVLLIALIVLNRHIQYTHITSELENTEKTNASTLKKLSLFENYGDVGTYLQLEIQSILRNKNPRKTFIGSMSIVILFSLLLAFTDVYDGNFSTNFFGFYNFVIFGTMSLSRIMDYEGNYIDCLMVQKENILSLLKAKYLFYVGMLIMPLILMLLTVFSGKFDVLQIVSYAVFTAGFQYFLLFQLAVYNKQCTPLNKKFINKNYSLNNYRQSLINIICLTAPVAFMSVLQIFLNNFQIYILLIVIGSLFVCCSPWWLRNIYNRMMHKKYELLEGFQASR</sequence>
<dbReference type="EMBL" id="JRPQ01000082">
    <property type="protein sequence ID" value="KGI22162.1"/>
    <property type="molecule type" value="Genomic_DNA"/>
</dbReference>
<feature type="transmembrane region" description="Helical" evidence="1">
    <location>
        <begin position="448"/>
        <end position="468"/>
    </location>
</feature>
<name>A0A098YSB9_9BACT</name>
<feature type="transmembrane region" description="Helical" evidence="1">
    <location>
        <begin position="375"/>
        <end position="394"/>
    </location>
</feature>
<gene>
    <name evidence="2" type="ORF">HMPREF9304_05955</name>
</gene>
<dbReference type="AlphaFoldDB" id="A0A098YSB9"/>